<gene>
    <name evidence="2" type="ORF">BN1047_03943</name>
</gene>
<evidence type="ECO:0000256" key="1">
    <source>
        <dbReference type="SAM" id="Phobius"/>
    </source>
</evidence>
<keyword evidence="1" id="KW-0472">Membrane</keyword>
<reference evidence="2" key="1">
    <citation type="submission" date="2014-05" db="EMBL/GenBank/DDBJ databases">
        <authorList>
            <person name="Urmite Genomes"/>
        </authorList>
    </citation>
    <scope>NUCLEOTIDE SEQUENCE</scope>
    <source>
        <strain evidence="2">DSM 44074</strain>
    </source>
</reference>
<name>A0AAV2WP20_MYCNE</name>
<evidence type="ECO:0008006" key="4">
    <source>
        <dbReference type="Google" id="ProtNLM"/>
    </source>
</evidence>
<keyword evidence="1" id="KW-1133">Transmembrane helix</keyword>
<evidence type="ECO:0000313" key="2">
    <source>
        <dbReference type="EMBL" id="CDQ46040.1"/>
    </source>
</evidence>
<organism evidence="2 3">
    <name type="scientific">Mycolicibacterium neoaurum</name>
    <name type="common">Mycobacterium neoaurum</name>
    <dbReference type="NCBI Taxonomy" id="1795"/>
    <lineage>
        <taxon>Bacteria</taxon>
        <taxon>Bacillati</taxon>
        <taxon>Actinomycetota</taxon>
        <taxon>Actinomycetes</taxon>
        <taxon>Mycobacteriales</taxon>
        <taxon>Mycobacteriaceae</taxon>
        <taxon>Mycolicibacterium</taxon>
    </lineage>
</organism>
<accession>A0AAV2WP20</accession>
<sequence>MSVTGKAKSATRFGLKVQRRIVIAQALWWPTLILGGIVAGATVLAAARRRTVPQPISAPEPLTTAY</sequence>
<evidence type="ECO:0000313" key="3">
    <source>
        <dbReference type="Proteomes" id="UP000028864"/>
    </source>
</evidence>
<feature type="transmembrane region" description="Helical" evidence="1">
    <location>
        <begin position="27"/>
        <end position="47"/>
    </location>
</feature>
<dbReference type="EMBL" id="LK021340">
    <property type="protein sequence ID" value="CDQ46040.1"/>
    <property type="molecule type" value="Genomic_DNA"/>
</dbReference>
<reference evidence="2" key="2">
    <citation type="submission" date="2015-09" db="EMBL/GenBank/DDBJ databases">
        <title>Draft genome sequence of Mycobacterium neoaurum DSM 44074.</title>
        <authorList>
            <person name="Croce O."/>
            <person name="Robert C."/>
            <person name="Raoult D."/>
            <person name="Drancourt M."/>
        </authorList>
    </citation>
    <scope>NUCLEOTIDE SEQUENCE</scope>
    <source>
        <strain evidence="2">DSM 44074</strain>
    </source>
</reference>
<dbReference type="AlphaFoldDB" id="A0AAV2WP20"/>
<keyword evidence="1" id="KW-0812">Transmembrane</keyword>
<protein>
    <recommendedName>
        <fullName evidence="4">Transmembrane protein</fullName>
    </recommendedName>
</protein>
<dbReference type="Proteomes" id="UP000028864">
    <property type="component" value="Unassembled WGS sequence"/>
</dbReference>
<proteinExistence type="predicted"/>